<dbReference type="GO" id="GO:0006357">
    <property type="term" value="P:regulation of transcription by RNA polymerase II"/>
    <property type="evidence" value="ECO:0007669"/>
    <property type="project" value="InterPro"/>
</dbReference>
<comment type="subcellular location">
    <subcellularLocation>
        <location evidence="1 4">Nucleus</location>
    </subcellularLocation>
</comment>
<dbReference type="EMBL" id="JACEFO010002389">
    <property type="protein sequence ID" value="KAF8661994.1"/>
    <property type="molecule type" value="Genomic_DNA"/>
</dbReference>
<feature type="compositionally biased region" description="Pro residues" evidence="5">
    <location>
        <begin position="38"/>
        <end position="48"/>
    </location>
</feature>
<evidence type="ECO:0000313" key="6">
    <source>
        <dbReference type="EMBL" id="KAF8661994.1"/>
    </source>
</evidence>
<dbReference type="GO" id="GO:0003713">
    <property type="term" value="F:transcription coactivator activity"/>
    <property type="evidence" value="ECO:0007669"/>
    <property type="project" value="TreeGrafter"/>
</dbReference>
<dbReference type="PANTHER" id="PTHR12465:SF0">
    <property type="entry name" value="MEDIATOR OF RNA POLYMERASE II TRANSCRIPTION SUBUNIT 20"/>
    <property type="match status" value="1"/>
</dbReference>
<accession>A0A835ACG4</accession>
<comment type="similarity">
    <text evidence="2 4">Belongs to the Mediator complex subunit 20 family.</text>
</comment>
<dbReference type="GO" id="GO:0016592">
    <property type="term" value="C:mediator complex"/>
    <property type="evidence" value="ECO:0007669"/>
    <property type="project" value="InterPro"/>
</dbReference>
<comment type="subunit">
    <text evidence="4">Component of the Mediator complex.</text>
</comment>
<reference evidence="6" key="1">
    <citation type="submission" date="2020-07" db="EMBL/GenBank/DDBJ databases">
        <title>Genome sequence and genetic diversity analysis of an under-domesticated orphan crop, white fonio (Digitaria exilis).</title>
        <authorList>
            <person name="Bennetzen J.L."/>
            <person name="Chen S."/>
            <person name="Ma X."/>
            <person name="Wang X."/>
            <person name="Yssel A.E.J."/>
            <person name="Chaluvadi S.R."/>
            <person name="Johnson M."/>
            <person name="Gangashetty P."/>
            <person name="Hamidou F."/>
            <person name="Sanogo M.D."/>
            <person name="Zwaenepoel A."/>
            <person name="Wallace J."/>
            <person name="Van De Peer Y."/>
            <person name="Van Deynze A."/>
        </authorList>
    </citation>
    <scope>NUCLEOTIDE SEQUENCE</scope>
    <source>
        <tissue evidence="6">Leaves</tissue>
    </source>
</reference>
<evidence type="ECO:0000313" key="7">
    <source>
        <dbReference type="Proteomes" id="UP000636709"/>
    </source>
</evidence>
<evidence type="ECO:0000256" key="2">
    <source>
        <dbReference type="ARBA" id="ARBA00010743"/>
    </source>
</evidence>
<dbReference type="OrthoDB" id="1854899at2759"/>
<keyword evidence="7" id="KW-1185">Reference proteome</keyword>
<evidence type="ECO:0000256" key="4">
    <source>
        <dbReference type="RuleBase" id="RU364152"/>
    </source>
</evidence>
<evidence type="ECO:0000256" key="3">
    <source>
        <dbReference type="ARBA" id="ARBA00023242"/>
    </source>
</evidence>
<evidence type="ECO:0000256" key="5">
    <source>
        <dbReference type="SAM" id="MobiDB-lite"/>
    </source>
</evidence>
<feature type="compositionally biased region" description="Low complexity" evidence="5">
    <location>
        <begin position="105"/>
        <end position="114"/>
    </location>
</feature>
<name>A0A835ACG4_9POAL</name>
<keyword evidence="4" id="KW-0804">Transcription</keyword>
<proteinExistence type="inferred from homology"/>
<dbReference type="Pfam" id="PF08612">
    <property type="entry name" value="Med20"/>
    <property type="match status" value="1"/>
</dbReference>
<comment type="caution">
    <text evidence="6">The sequence shown here is derived from an EMBL/GenBank/DDBJ whole genome shotgun (WGS) entry which is preliminary data.</text>
</comment>
<gene>
    <name evidence="4" type="primary">MED20</name>
    <name evidence="6" type="ORF">HU200_056582</name>
</gene>
<evidence type="ECO:0000256" key="1">
    <source>
        <dbReference type="ARBA" id="ARBA00004123"/>
    </source>
</evidence>
<feature type="region of interest" description="Disordered" evidence="5">
    <location>
        <begin position="89"/>
        <end position="114"/>
    </location>
</feature>
<sequence>MYAQNHLAASPALHDTSRVYRAAHRYPHPPRPSSDCNPPRPSSSPAPAPLRADAMPSVKWYRVLSHLVYFPPFLPPALSLTPRFSAAQADALAPEPRGDAQQPDPRGGVRLRGVPGRRQGRALEDLHLLLPPHDPGRRGGQQGQTHADLPRELLGVALHDRPGLYFSIVRAAKLVLQADAAFPQVMEKLQSYKARVALNFEVTSCPFWFQI</sequence>
<keyword evidence="4" id="KW-0010">Activator</keyword>
<dbReference type="Proteomes" id="UP000636709">
    <property type="component" value="Unassembled WGS sequence"/>
</dbReference>
<dbReference type="AlphaFoldDB" id="A0A835ACG4"/>
<protein>
    <recommendedName>
        <fullName evidence="4">Mediator of RNA polymerase II transcription subunit 20</fullName>
    </recommendedName>
    <alternativeName>
        <fullName evidence="4">Mediator complex subunit 20</fullName>
    </alternativeName>
</protein>
<comment type="function">
    <text evidence="4">Component of the Mediator complex, a coactivator involved in the regulated transcription of nearly all RNA polymerase II-dependent genes. Mediator functions as a bridge to convey information from gene-specific regulatory proteins to the basal RNA polymerase II transcription machinery. Mediator is recruited to promoters by direct interactions with regulatory proteins and serves as a scaffold for the assembly of a functional preinitiation complex with RNA polymerase II and the general transcription factors.</text>
</comment>
<dbReference type="PANTHER" id="PTHR12465">
    <property type="entry name" value="UBIQUITIN SPECIFIC PROTEASE HOMOLOG 49"/>
    <property type="match status" value="1"/>
</dbReference>
<dbReference type="InterPro" id="IPR013921">
    <property type="entry name" value="Mediator_Med20"/>
</dbReference>
<feature type="region of interest" description="Disordered" evidence="5">
    <location>
        <begin position="24"/>
        <end position="50"/>
    </location>
</feature>
<keyword evidence="4" id="KW-0805">Transcription regulation</keyword>
<organism evidence="6 7">
    <name type="scientific">Digitaria exilis</name>
    <dbReference type="NCBI Taxonomy" id="1010633"/>
    <lineage>
        <taxon>Eukaryota</taxon>
        <taxon>Viridiplantae</taxon>
        <taxon>Streptophyta</taxon>
        <taxon>Embryophyta</taxon>
        <taxon>Tracheophyta</taxon>
        <taxon>Spermatophyta</taxon>
        <taxon>Magnoliopsida</taxon>
        <taxon>Liliopsida</taxon>
        <taxon>Poales</taxon>
        <taxon>Poaceae</taxon>
        <taxon>PACMAD clade</taxon>
        <taxon>Panicoideae</taxon>
        <taxon>Panicodae</taxon>
        <taxon>Paniceae</taxon>
        <taxon>Anthephorinae</taxon>
        <taxon>Digitaria</taxon>
    </lineage>
</organism>
<keyword evidence="3 4" id="KW-0539">Nucleus</keyword>